<dbReference type="AlphaFoldDB" id="A0A2G3ALJ8"/>
<dbReference type="InterPro" id="IPR038765">
    <property type="entry name" value="Papain-like_cys_pep_sf"/>
</dbReference>
<reference evidence="5 6" key="2">
    <citation type="journal article" date="2017" name="Genome Biol.">
        <title>New reference genome sequences of hot pepper reveal the massive evolution of plant disease-resistance genes by retroduplication.</title>
        <authorList>
            <person name="Kim S."/>
            <person name="Park J."/>
            <person name="Yeom S.I."/>
            <person name="Kim Y.M."/>
            <person name="Seo E."/>
            <person name="Kim K.T."/>
            <person name="Kim M.S."/>
            <person name="Lee J.M."/>
            <person name="Cheong K."/>
            <person name="Shin H.S."/>
            <person name="Kim S.B."/>
            <person name="Han K."/>
            <person name="Lee J."/>
            <person name="Park M."/>
            <person name="Lee H.A."/>
            <person name="Lee H.Y."/>
            <person name="Lee Y."/>
            <person name="Oh S."/>
            <person name="Lee J.H."/>
            <person name="Choi E."/>
            <person name="Choi E."/>
            <person name="Lee S.E."/>
            <person name="Jeon J."/>
            <person name="Kim H."/>
            <person name="Choi G."/>
            <person name="Song H."/>
            <person name="Lee J."/>
            <person name="Lee S.C."/>
            <person name="Kwon J.K."/>
            <person name="Lee H.Y."/>
            <person name="Koo N."/>
            <person name="Hong Y."/>
            <person name="Kim R.W."/>
            <person name="Kang W.H."/>
            <person name="Huh J.H."/>
            <person name="Kang B.C."/>
            <person name="Yang T.J."/>
            <person name="Lee Y.H."/>
            <person name="Bennetzen J.L."/>
            <person name="Choi D."/>
        </authorList>
    </citation>
    <scope>NUCLEOTIDE SEQUENCE [LARGE SCALE GENOMIC DNA]</scope>
    <source>
        <strain evidence="6">cv. CM334</strain>
    </source>
</reference>
<sequence>MQENYAEFNVVAKKEDAITITINGFCIPVGLPWHMIVEVYVLVNYGKKFHWVLAVIVLKERVTCMYDSLSSIRKREPPNEIQKLSVMLSTYLSDNVIFEKTERTDWSTLEADKGKLGQRTQLIDKNPFDVDYV</sequence>
<gene>
    <name evidence="5" type="ORF">T459_02915</name>
</gene>
<dbReference type="Gene3D" id="3.40.395.10">
    <property type="entry name" value="Adenoviral Proteinase, Chain A"/>
    <property type="match status" value="1"/>
</dbReference>
<feature type="domain" description="Ubiquitin-like protease family profile" evidence="4">
    <location>
        <begin position="39"/>
        <end position="89"/>
    </location>
</feature>
<evidence type="ECO:0000256" key="2">
    <source>
        <dbReference type="ARBA" id="ARBA00022670"/>
    </source>
</evidence>
<comment type="similarity">
    <text evidence="1">Belongs to the peptidase C48 family.</text>
</comment>
<evidence type="ECO:0000256" key="3">
    <source>
        <dbReference type="ARBA" id="ARBA00022801"/>
    </source>
</evidence>
<dbReference type="Gramene" id="PHT95033">
    <property type="protein sequence ID" value="PHT95033"/>
    <property type="gene ID" value="T459_02915"/>
</dbReference>
<evidence type="ECO:0000259" key="4">
    <source>
        <dbReference type="Pfam" id="PF02902"/>
    </source>
</evidence>
<name>A0A2G3ALJ8_CAPAN</name>
<evidence type="ECO:0000256" key="1">
    <source>
        <dbReference type="ARBA" id="ARBA00005234"/>
    </source>
</evidence>
<keyword evidence="3" id="KW-0378">Hydrolase</keyword>
<dbReference type="Pfam" id="PF02902">
    <property type="entry name" value="Peptidase_C48"/>
    <property type="match status" value="1"/>
</dbReference>
<keyword evidence="6" id="KW-1185">Reference proteome</keyword>
<evidence type="ECO:0000313" key="6">
    <source>
        <dbReference type="Proteomes" id="UP000222542"/>
    </source>
</evidence>
<dbReference type="SUPFAM" id="SSF54001">
    <property type="entry name" value="Cysteine proteinases"/>
    <property type="match status" value="1"/>
</dbReference>
<dbReference type="EMBL" id="AYRZ02000001">
    <property type="protein sequence ID" value="PHT95033.1"/>
    <property type="molecule type" value="Genomic_DNA"/>
</dbReference>
<keyword evidence="2" id="KW-0645">Protease</keyword>
<accession>A0A2G3ALJ8</accession>
<dbReference type="InterPro" id="IPR003653">
    <property type="entry name" value="Peptidase_C48_C"/>
</dbReference>
<proteinExistence type="inferred from homology"/>
<dbReference type="PANTHER" id="PTHR31470">
    <property type="entry name" value="CYSTEINE PROTEINASES SUPERFAMILY PROTEIN-RELATED-RELATED"/>
    <property type="match status" value="1"/>
</dbReference>
<organism evidence="5 6">
    <name type="scientific">Capsicum annuum</name>
    <name type="common">Capsicum pepper</name>
    <dbReference type="NCBI Taxonomy" id="4072"/>
    <lineage>
        <taxon>Eukaryota</taxon>
        <taxon>Viridiplantae</taxon>
        <taxon>Streptophyta</taxon>
        <taxon>Embryophyta</taxon>
        <taxon>Tracheophyta</taxon>
        <taxon>Spermatophyta</taxon>
        <taxon>Magnoliopsida</taxon>
        <taxon>eudicotyledons</taxon>
        <taxon>Gunneridae</taxon>
        <taxon>Pentapetalae</taxon>
        <taxon>asterids</taxon>
        <taxon>lamiids</taxon>
        <taxon>Solanales</taxon>
        <taxon>Solanaceae</taxon>
        <taxon>Solanoideae</taxon>
        <taxon>Capsiceae</taxon>
        <taxon>Capsicum</taxon>
    </lineage>
</organism>
<dbReference type="PANTHER" id="PTHR31470:SF46">
    <property type="entry name" value="ULP1 PROTEASE FAMILY, C-TERMINAL CATALYTIC DOMAIN CONTAINING PROTEIN"/>
    <property type="match status" value="1"/>
</dbReference>
<dbReference type="GO" id="GO:0006508">
    <property type="term" value="P:proteolysis"/>
    <property type="evidence" value="ECO:0007669"/>
    <property type="project" value="UniProtKB-KW"/>
</dbReference>
<evidence type="ECO:0000313" key="5">
    <source>
        <dbReference type="EMBL" id="PHT95033.1"/>
    </source>
</evidence>
<dbReference type="GO" id="GO:0008234">
    <property type="term" value="F:cysteine-type peptidase activity"/>
    <property type="evidence" value="ECO:0007669"/>
    <property type="project" value="InterPro"/>
</dbReference>
<protein>
    <recommendedName>
        <fullName evidence="4">Ubiquitin-like protease family profile domain-containing protein</fullName>
    </recommendedName>
</protein>
<reference evidence="5 6" key="1">
    <citation type="journal article" date="2014" name="Nat. Genet.">
        <title>Genome sequence of the hot pepper provides insights into the evolution of pungency in Capsicum species.</title>
        <authorList>
            <person name="Kim S."/>
            <person name="Park M."/>
            <person name="Yeom S.I."/>
            <person name="Kim Y.M."/>
            <person name="Lee J.M."/>
            <person name="Lee H.A."/>
            <person name="Seo E."/>
            <person name="Choi J."/>
            <person name="Cheong K."/>
            <person name="Kim K.T."/>
            <person name="Jung K."/>
            <person name="Lee G.W."/>
            <person name="Oh S.K."/>
            <person name="Bae C."/>
            <person name="Kim S.B."/>
            <person name="Lee H.Y."/>
            <person name="Kim S.Y."/>
            <person name="Kim M.S."/>
            <person name="Kang B.C."/>
            <person name="Jo Y.D."/>
            <person name="Yang H.B."/>
            <person name="Jeong H.J."/>
            <person name="Kang W.H."/>
            <person name="Kwon J.K."/>
            <person name="Shin C."/>
            <person name="Lim J.Y."/>
            <person name="Park J.H."/>
            <person name="Huh J.H."/>
            <person name="Kim J.S."/>
            <person name="Kim B.D."/>
            <person name="Cohen O."/>
            <person name="Paran I."/>
            <person name="Suh M.C."/>
            <person name="Lee S.B."/>
            <person name="Kim Y.K."/>
            <person name="Shin Y."/>
            <person name="Noh S.J."/>
            <person name="Park J."/>
            <person name="Seo Y.S."/>
            <person name="Kwon S.Y."/>
            <person name="Kim H.A."/>
            <person name="Park J.M."/>
            <person name="Kim H.J."/>
            <person name="Choi S.B."/>
            <person name="Bosland P.W."/>
            <person name="Reeves G."/>
            <person name="Jo S.H."/>
            <person name="Lee B.W."/>
            <person name="Cho H.T."/>
            <person name="Choi H.S."/>
            <person name="Lee M.S."/>
            <person name="Yu Y."/>
            <person name="Do Choi Y."/>
            <person name="Park B.S."/>
            <person name="van Deynze A."/>
            <person name="Ashrafi H."/>
            <person name="Hill T."/>
            <person name="Kim W.T."/>
            <person name="Pai H.S."/>
            <person name="Ahn H.K."/>
            <person name="Yeam I."/>
            <person name="Giovannoni J.J."/>
            <person name="Rose J.K."/>
            <person name="Sorensen I."/>
            <person name="Lee S.J."/>
            <person name="Kim R.W."/>
            <person name="Choi I.Y."/>
            <person name="Choi B.S."/>
            <person name="Lim J.S."/>
            <person name="Lee Y.H."/>
            <person name="Choi D."/>
        </authorList>
    </citation>
    <scope>NUCLEOTIDE SEQUENCE [LARGE SCALE GENOMIC DNA]</scope>
    <source>
        <strain evidence="6">cv. CM334</strain>
    </source>
</reference>
<dbReference type="Proteomes" id="UP000222542">
    <property type="component" value="Unassembled WGS sequence"/>
</dbReference>
<comment type="caution">
    <text evidence="5">The sequence shown here is derived from an EMBL/GenBank/DDBJ whole genome shotgun (WGS) entry which is preliminary data.</text>
</comment>